<dbReference type="OrthoDB" id="4245873at2759"/>
<keyword evidence="2" id="KW-1185">Reference proteome</keyword>
<comment type="caution">
    <text evidence="1">The sequence shown here is derived from an EMBL/GenBank/DDBJ whole genome shotgun (WGS) entry which is preliminary data.</text>
</comment>
<reference evidence="1" key="1">
    <citation type="submission" date="2022-11" db="EMBL/GenBank/DDBJ databases">
        <authorList>
            <person name="Petersen C."/>
        </authorList>
    </citation>
    <scope>NUCLEOTIDE SEQUENCE</scope>
    <source>
        <strain evidence="1">IBT 19713</strain>
    </source>
</reference>
<gene>
    <name evidence="1" type="ORF">N7468_001398</name>
</gene>
<dbReference type="GeneID" id="83197998"/>
<name>A0A9W9TWR2_9EURO</name>
<proteinExistence type="predicted"/>
<dbReference type="EMBL" id="JAPQKS010000002">
    <property type="protein sequence ID" value="KAJ5246415.1"/>
    <property type="molecule type" value="Genomic_DNA"/>
</dbReference>
<evidence type="ECO:0000313" key="1">
    <source>
        <dbReference type="EMBL" id="KAJ5246415.1"/>
    </source>
</evidence>
<sequence length="150" mass="16834">MFGIQFDAAGIYLVGTPTAQFHLAFEELISFPEGIAALLEYGVTCKVLSAVIGRMRHRVGQQAATPPEAHPPLWIDSSGPTLYEVCHGERSILVSIQELESSRLGRMIKSHWDGSRGSRYLSRMILEALIIGMWGNFLRCVKFRRSRTRI</sequence>
<dbReference type="RefSeq" id="XP_058333836.1">
    <property type="nucleotide sequence ID" value="XM_058470695.1"/>
</dbReference>
<evidence type="ECO:0000313" key="2">
    <source>
        <dbReference type="Proteomes" id="UP001150941"/>
    </source>
</evidence>
<accession>A0A9W9TWR2</accession>
<dbReference type="Proteomes" id="UP001150941">
    <property type="component" value="Unassembled WGS sequence"/>
</dbReference>
<organism evidence="1 2">
    <name type="scientific">Penicillium chermesinum</name>
    <dbReference type="NCBI Taxonomy" id="63820"/>
    <lineage>
        <taxon>Eukaryota</taxon>
        <taxon>Fungi</taxon>
        <taxon>Dikarya</taxon>
        <taxon>Ascomycota</taxon>
        <taxon>Pezizomycotina</taxon>
        <taxon>Eurotiomycetes</taxon>
        <taxon>Eurotiomycetidae</taxon>
        <taxon>Eurotiales</taxon>
        <taxon>Aspergillaceae</taxon>
        <taxon>Penicillium</taxon>
    </lineage>
</organism>
<reference evidence="1" key="2">
    <citation type="journal article" date="2023" name="IMA Fungus">
        <title>Comparative genomic study of the Penicillium genus elucidates a diverse pangenome and 15 lateral gene transfer events.</title>
        <authorList>
            <person name="Petersen C."/>
            <person name="Sorensen T."/>
            <person name="Nielsen M.R."/>
            <person name="Sondergaard T.E."/>
            <person name="Sorensen J.L."/>
            <person name="Fitzpatrick D.A."/>
            <person name="Frisvad J.C."/>
            <person name="Nielsen K.L."/>
        </authorList>
    </citation>
    <scope>NUCLEOTIDE SEQUENCE</scope>
    <source>
        <strain evidence="1">IBT 19713</strain>
    </source>
</reference>
<protein>
    <submittedName>
        <fullName evidence="1">Uncharacterized protein</fullName>
    </submittedName>
</protein>
<dbReference type="AlphaFoldDB" id="A0A9W9TWR2"/>